<feature type="transmembrane region" description="Helical" evidence="1">
    <location>
        <begin position="12"/>
        <end position="44"/>
    </location>
</feature>
<sequence length="175" mass="19587">MSNTESNSSTYGIIAIAICVVSLFTIRLFFSLFMLGIVVFAVIGLLKDSAKIWSAAALIFAAFLYMSEAKTSYDRQISKNNYYKIQYKVICGGCNVTYTNESGGEDNFKNQTEFYRTIQMKGDQDLRLYARNDYRVQGSVTVEIYVNGELLKSETSSGELASASVFGYPEDINKH</sequence>
<evidence type="ECO:0000256" key="1">
    <source>
        <dbReference type="SAM" id="Phobius"/>
    </source>
</evidence>
<dbReference type="AlphaFoldDB" id="A0A9X1PEK4"/>
<protein>
    <submittedName>
        <fullName evidence="2">Uncharacterized protein</fullName>
    </submittedName>
</protein>
<reference evidence="2" key="1">
    <citation type="submission" date="2021-12" db="EMBL/GenBank/DDBJ databases">
        <title>Novel species in genus Dyadobacter.</title>
        <authorList>
            <person name="Ma C."/>
        </authorList>
    </citation>
    <scope>NUCLEOTIDE SEQUENCE</scope>
    <source>
        <strain evidence="2">LJ419</strain>
    </source>
</reference>
<feature type="transmembrane region" description="Helical" evidence="1">
    <location>
        <begin position="50"/>
        <end position="67"/>
    </location>
</feature>
<proteinExistence type="predicted"/>
<accession>A0A9X1PEK4</accession>
<dbReference type="RefSeq" id="WP_234652135.1">
    <property type="nucleotide sequence ID" value="NZ_CP094997.1"/>
</dbReference>
<evidence type="ECO:0000313" key="3">
    <source>
        <dbReference type="Proteomes" id="UP001139000"/>
    </source>
</evidence>
<organism evidence="2 3">
    <name type="scientific">Dyadobacter chenwenxiniae</name>
    <dbReference type="NCBI Taxonomy" id="2906456"/>
    <lineage>
        <taxon>Bacteria</taxon>
        <taxon>Pseudomonadati</taxon>
        <taxon>Bacteroidota</taxon>
        <taxon>Cytophagia</taxon>
        <taxon>Cytophagales</taxon>
        <taxon>Spirosomataceae</taxon>
        <taxon>Dyadobacter</taxon>
    </lineage>
</organism>
<keyword evidence="3" id="KW-1185">Reference proteome</keyword>
<keyword evidence="1" id="KW-0812">Transmembrane</keyword>
<dbReference type="EMBL" id="JAJTTC010000001">
    <property type="protein sequence ID" value="MCF0059887.1"/>
    <property type="molecule type" value="Genomic_DNA"/>
</dbReference>
<name>A0A9X1PEK4_9BACT</name>
<keyword evidence="1" id="KW-1133">Transmembrane helix</keyword>
<gene>
    <name evidence="2" type="ORF">LXM26_00170</name>
</gene>
<comment type="caution">
    <text evidence="2">The sequence shown here is derived from an EMBL/GenBank/DDBJ whole genome shotgun (WGS) entry which is preliminary data.</text>
</comment>
<dbReference type="Proteomes" id="UP001139000">
    <property type="component" value="Unassembled WGS sequence"/>
</dbReference>
<keyword evidence="1" id="KW-0472">Membrane</keyword>
<evidence type="ECO:0000313" key="2">
    <source>
        <dbReference type="EMBL" id="MCF0059887.1"/>
    </source>
</evidence>